<dbReference type="InterPro" id="IPR050490">
    <property type="entry name" value="Bact_solute-bd_prot1"/>
</dbReference>
<dbReference type="Gene3D" id="3.40.190.10">
    <property type="entry name" value="Periplasmic binding protein-like II"/>
    <property type="match status" value="2"/>
</dbReference>
<comment type="caution">
    <text evidence="2">The sequence shown here is derived from an EMBL/GenBank/DDBJ whole genome shotgun (WGS) entry which is preliminary data.</text>
</comment>
<dbReference type="PANTHER" id="PTHR43649:SF14">
    <property type="entry name" value="BLR3389 PROTEIN"/>
    <property type="match status" value="1"/>
</dbReference>
<keyword evidence="3" id="KW-1185">Reference proteome</keyword>
<dbReference type="Pfam" id="PF01547">
    <property type="entry name" value="SBP_bac_1"/>
    <property type="match status" value="1"/>
</dbReference>
<evidence type="ECO:0000313" key="2">
    <source>
        <dbReference type="EMBL" id="GLH96423.1"/>
    </source>
</evidence>
<organism evidence="2 3">
    <name type="scientific">Phytohabitans aurantiacus</name>
    <dbReference type="NCBI Taxonomy" id="3016789"/>
    <lineage>
        <taxon>Bacteria</taxon>
        <taxon>Bacillati</taxon>
        <taxon>Actinomycetota</taxon>
        <taxon>Actinomycetes</taxon>
        <taxon>Micromonosporales</taxon>
        <taxon>Micromonosporaceae</taxon>
    </lineage>
</organism>
<dbReference type="SUPFAM" id="SSF53850">
    <property type="entry name" value="Periplasmic binding protein-like II"/>
    <property type="match status" value="1"/>
</dbReference>
<dbReference type="PANTHER" id="PTHR43649">
    <property type="entry name" value="ARABINOSE-BINDING PROTEIN-RELATED"/>
    <property type="match status" value="1"/>
</dbReference>
<dbReference type="EMBL" id="BSDI01000007">
    <property type="protein sequence ID" value="GLH96423.1"/>
    <property type="molecule type" value="Genomic_DNA"/>
</dbReference>
<dbReference type="PROSITE" id="PS51257">
    <property type="entry name" value="PROKAR_LIPOPROTEIN"/>
    <property type="match status" value="1"/>
</dbReference>
<protein>
    <submittedName>
        <fullName evidence="2">Sugar ABC transporter substrate-binding protein</fullName>
    </submittedName>
</protein>
<evidence type="ECO:0000313" key="3">
    <source>
        <dbReference type="Proteomes" id="UP001144280"/>
    </source>
</evidence>
<proteinExistence type="predicted"/>
<keyword evidence="1" id="KW-0732">Signal</keyword>
<dbReference type="RefSeq" id="WP_281893635.1">
    <property type="nucleotide sequence ID" value="NZ_BSDI01000007.1"/>
</dbReference>
<name>A0ABQ5QPR3_9ACTN</name>
<evidence type="ECO:0000256" key="1">
    <source>
        <dbReference type="SAM" id="SignalP"/>
    </source>
</evidence>
<accession>A0ABQ5QPR3</accession>
<feature type="signal peptide" evidence="1">
    <location>
        <begin position="1"/>
        <end position="22"/>
    </location>
</feature>
<dbReference type="InterPro" id="IPR006059">
    <property type="entry name" value="SBP"/>
</dbReference>
<feature type="chain" id="PRO_5046537300" evidence="1">
    <location>
        <begin position="23"/>
        <end position="422"/>
    </location>
</feature>
<sequence>MRLTRRVAVLAVASLTALVACAPGADSGSDDENVTLSVWGWGPEANYDKMFAEYTKDNPGVKVDARSFTTATEYDTILSTGLAGKDGPDVAWLRAGAPLQPLVAAGRLVPLDNSSVPGLADFNAGVLQGAKGDTDGKVYGVPFAIQTLHVIYNKKIFADNGIAPPKTWEDMIAAAQKLQAAKIVPFAVGGKDDWTLPIITSIFGTSRWGGDAFLDEVKAGKKTFADPNFVAGVDLVNQLKPYFPKDVAGVSYTDAQTLFSAGKAAMFPGGIWEVNFFRTNAPGLDLGTFSAPPPPGSVAGKALLPGFMDGSYGVSANSKHREEALKLLSWLASKKYGQLYTDTVVQFSAVPGVEPKDPILREVAGTYTSNGARYFMNEFAYGNPSSQTVFSAALQEMLLGRITAAQAAAKLDASVATWLKPR</sequence>
<dbReference type="Proteomes" id="UP001144280">
    <property type="component" value="Unassembled WGS sequence"/>
</dbReference>
<reference evidence="2" key="1">
    <citation type="submission" date="2022-12" db="EMBL/GenBank/DDBJ databases">
        <title>New Phytohabitans aurantiacus sp. RD004123 nov., an actinomycete isolated from soil.</title>
        <authorList>
            <person name="Triningsih D.W."/>
            <person name="Harunari E."/>
            <person name="Igarashi Y."/>
        </authorList>
    </citation>
    <scope>NUCLEOTIDE SEQUENCE</scope>
    <source>
        <strain evidence="2">RD004123</strain>
    </source>
</reference>
<gene>
    <name evidence="2" type="ORF">Pa4123_16970</name>
</gene>